<dbReference type="SUPFAM" id="SSF52540">
    <property type="entry name" value="P-loop containing nucleoside triphosphate hydrolases"/>
    <property type="match status" value="1"/>
</dbReference>
<dbReference type="InterPro" id="IPR017871">
    <property type="entry name" value="ABC_transporter-like_CS"/>
</dbReference>
<dbReference type="PANTHER" id="PTHR43776">
    <property type="entry name" value="TRANSPORT ATP-BINDING PROTEIN"/>
    <property type="match status" value="1"/>
</dbReference>
<dbReference type="InterPro" id="IPR003593">
    <property type="entry name" value="AAA+_ATPase"/>
</dbReference>
<dbReference type="GO" id="GO:0016887">
    <property type="term" value="F:ATP hydrolysis activity"/>
    <property type="evidence" value="ECO:0007669"/>
    <property type="project" value="InterPro"/>
</dbReference>
<dbReference type="GO" id="GO:0015833">
    <property type="term" value="P:peptide transport"/>
    <property type="evidence" value="ECO:0007669"/>
    <property type="project" value="InterPro"/>
</dbReference>
<dbReference type="InterPro" id="IPR027417">
    <property type="entry name" value="P-loop_NTPase"/>
</dbReference>
<keyword evidence="7" id="KW-1185">Reference proteome</keyword>
<dbReference type="PROSITE" id="PS50893">
    <property type="entry name" value="ABC_TRANSPORTER_2"/>
    <property type="match status" value="1"/>
</dbReference>
<feature type="domain" description="ABC transporter" evidence="5">
    <location>
        <begin position="16"/>
        <end position="261"/>
    </location>
</feature>
<comment type="similarity">
    <text evidence="1">Belongs to the ABC transporter superfamily.</text>
</comment>
<dbReference type="PANTHER" id="PTHR43776:SF7">
    <property type="entry name" value="D,D-DIPEPTIDE TRANSPORT ATP-BINDING PROTEIN DDPF-RELATED"/>
    <property type="match status" value="1"/>
</dbReference>
<dbReference type="Pfam" id="PF08352">
    <property type="entry name" value="oligo_HPY"/>
    <property type="match status" value="1"/>
</dbReference>
<dbReference type="Pfam" id="PF00005">
    <property type="entry name" value="ABC_tran"/>
    <property type="match status" value="1"/>
</dbReference>
<dbReference type="InterPro" id="IPR013563">
    <property type="entry name" value="Oligopep_ABC_C"/>
</dbReference>
<dbReference type="PROSITE" id="PS00211">
    <property type="entry name" value="ABC_TRANSPORTER_1"/>
    <property type="match status" value="1"/>
</dbReference>
<dbReference type="RefSeq" id="WP_093288145.1">
    <property type="nucleotide sequence ID" value="NZ_FOFS01000012.1"/>
</dbReference>
<reference evidence="6 7" key="1">
    <citation type="submission" date="2016-10" db="EMBL/GenBank/DDBJ databases">
        <authorList>
            <person name="de Groot N.N."/>
        </authorList>
    </citation>
    <scope>NUCLEOTIDE SEQUENCE [LARGE SCALE GENOMIC DNA]</scope>
    <source>
        <strain evidence="6 7">DSM 25927</strain>
    </source>
</reference>
<organism evidence="6 7">
    <name type="scientific">Solimonas aquatica</name>
    <dbReference type="NCBI Taxonomy" id="489703"/>
    <lineage>
        <taxon>Bacteria</taxon>
        <taxon>Pseudomonadati</taxon>
        <taxon>Pseudomonadota</taxon>
        <taxon>Gammaproteobacteria</taxon>
        <taxon>Nevskiales</taxon>
        <taxon>Nevskiaceae</taxon>
        <taxon>Solimonas</taxon>
    </lineage>
</organism>
<dbReference type="Proteomes" id="UP000199233">
    <property type="component" value="Unassembled WGS sequence"/>
</dbReference>
<evidence type="ECO:0000256" key="4">
    <source>
        <dbReference type="ARBA" id="ARBA00022840"/>
    </source>
</evidence>
<evidence type="ECO:0000256" key="2">
    <source>
        <dbReference type="ARBA" id="ARBA00022448"/>
    </source>
</evidence>
<evidence type="ECO:0000313" key="6">
    <source>
        <dbReference type="EMBL" id="SEQ91888.1"/>
    </source>
</evidence>
<accession>A0A1H9JYK8</accession>
<dbReference type="EMBL" id="FOFS01000012">
    <property type="protein sequence ID" value="SEQ91888.1"/>
    <property type="molecule type" value="Genomic_DNA"/>
</dbReference>
<dbReference type="InterPro" id="IPR003439">
    <property type="entry name" value="ABC_transporter-like_ATP-bd"/>
</dbReference>
<dbReference type="FunFam" id="3.40.50.300:FF:000016">
    <property type="entry name" value="Oligopeptide ABC transporter ATP-binding component"/>
    <property type="match status" value="1"/>
</dbReference>
<keyword evidence="2" id="KW-0813">Transport</keyword>
<evidence type="ECO:0000256" key="1">
    <source>
        <dbReference type="ARBA" id="ARBA00005417"/>
    </source>
</evidence>
<dbReference type="CDD" id="cd03257">
    <property type="entry name" value="ABC_NikE_OppD_transporters"/>
    <property type="match status" value="1"/>
</dbReference>
<dbReference type="InterPro" id="IPR050319">
    <property type="entry name" value="ABC_transp_ATP-bind"/>
</dbReference>
<dbReference type="SMART" id="SM00382">
    <property type="entry name" value="AAA"/>
    <property type="match status" value="1"/>
</dbReference>
<proteinExistence type="inferred from homology"/>
<gene>
    <name evidence="6" type="ORF">SAMN04488038_112136</name>
</gene>
<dbReference type="NCBIfam" id="TIGR01727">
    <property type="entry name" value="oligo_HPY"/>
    <property type="match status" value="1"/>
</dbReference>
<evidence type="ECO:0000313" key="7">
    <source>
        <dbReference type="Proteomes" id="UP000199233"/>
    </source>
</evidence>
<evidence type="ECO:0000256" key="3">
    <source>
        <dbReference type="ARBA" id="ARBA00022741"/>
    </source>
</evidence>
<keyword evidence="3" id="KW-0547">Nucleotide-binding</keyword>
<dbReference type="AlphaFoldDB" id="A0A1H9JYK8"/>
<sequence length="328" mass="35942">MKKVPAAPVLLSVRQLRVEFASRGLLWRRQAQLPALDGLSFDLAAGEILAVVGESGSGKSTLARTLMGLQAATAGSLSYRGQELRGLGKKQWRPLRRHIQMVFQDPAASFNPRRRIGQALAEPLQALRPELDAAERTRRVAAMLERVGLSAADAQRRPQEFSGGQAQRLAIARALIVEPELLVCDEPVSALDVSVQAQIINLLLELKRERGLTLLFIAHDLPLVRHVADRVLVLYYGRLMEQAAVETLFAYPRHPYTRALLAAIPDSGVDAQCRALDGERPAPGMPGCLFTARCPMADEQCARRPPPSRRFAGNSLAACHYAREDVPA</sequence>
<dbReference type="GO" id="GO:0055085">
    <property type="term" value="P:transmembrane transport"/>
    <property type="evidence" value="ECO:0007669"/>
    <property type="project" value="UniProtKB-ARBA"/>
</dbReference>
<dbReference type="GO" id="GO:0005524">
    <property type="term" value="F:ATP binding"/>
    <property type="evidence" value="ECO:0007669"/>
    <property type="project" value="UniProtKB-KW"/>
</dbReference>
<protein>
    <submittedName>
        <fullName evidence="6">Oligopeptide transport system ATP-binding protein</fullName>
    </submittedName>
</protein>
<keyword evidence="4 6" id="KW-0067">ATP-binding</keyword>
<evidence type="ECO:0000259" key="5">
    <source>
        <dbReference type="PROSITE" id="PS50893"/>
    </source>
</evidence>
<dbReference type="STRING" id="489703.SAMN04488038_112136"/>
<dbReference type="Gene3D" id="3.40.50.300">
    <property type="entry name" value="P-loop containing nucleotide triphosphate hydrolases"/>
    <property type="match status" value="1"/>
</dbReference>
<name>A0A1H9JYK8_9GAMM</name>
<dbReference type="OrthoDB" id="9784450at2"/>